<evidence type="ECO:0000313" key="2">
    <source>
        <dbReference type="Proteomes" id="UP000434957"/>
    </source>
</evidence>
<feature type="non-terminal residue" evidence="1">
    <location>
        <position position="368"/>
    </location>
</feature>
<sequence length="368" mass="41769">MEIVHRFGELSGLRVQPTKSKAIFLNTAVTLTETNGIPVLQHGDTVRYLGYQVGTGPLTDVNWAARIRNIQRRLATATQLATSVENRVLLLNVIMLPSVLFTAAAFELPTWASRQIRNLQKQFLWRHSTSTEASRNKINPGLLFSPKQAGGVGLASVEIACKTQQTKHTVQWLIQRHDDYYTAWRAWAFRDATHKWTEGVSPRKVSQMRRGRRRVTPGDALQQLIGGWLAPQEYSEDSQRGWKEKLRTLADAATSTTENGIWTVTTQHSLPEPAHRWSPEEEAFWPTYRWNDNPAIVDETGKMLTCNKYDRIKACTLEELHIQRIEASKYAMTIPTKDDHSHLQPKLRRWGLAIICSAPVLAIGESLQ</sequence>
<dbReference type="AlphaFoldDB" id="A0A6A4AY69"/>
<dbReference type="Proteomes" id="UP000434957">
    <property type="component" value="Unassembled WGS sequence"/>
</dbReference>
<name>A0A6A4AY69_9STRA</name>
<organism evidence="1 2">
    <name type="scientific">Phytophthora rubi</name>
    <dbReference type="NCBI Taxonomy" id="129364"/>
    <lineage>
        <taxon>Eukaryota</taxon>
        <taxon>Sar</taxon>
        <taxon>Stramenopiles</taxon>
        <taxon>Oomycota</taxon>
        <taxon>Peronosporomycetes</taxon>
        <taxon>Peronosporales</taxon>
        <taxon>Peronosporaceae</taxon>
        <taxon>Phytophthora</taxon>
    </lineage>
</organism>
<reference evidence="1 2" key="1">
    <citation type="submission" date="2018-08" db="EMBL/GenBank/DDBJ databases">
        <title>Genomic investigation of the strawberry pathogen Phytophthora fragariae indicates pathogenicity is determined by transcriptional variation in three key races.</title>
        <authorList>
            <person name="Adams T.M."/>
            <person name="Armitage A.D."/>
            <person name="Sobczyk M.K."/>
            <person name="Bates H.J."/>
            <person name="Dunwell J.M."/>
            <person name="Nellist C.F."/>
            <person name="Harrison R.J."/>
        </authorList>
    </citation>
    <scope>NUCLEOTIDE SEQUENCE [LARGE SCALE GENOMIC DNA]</scope>
    <source>
        <strain evidence="1 2">SCRP333</strain>
    </source>
</reference>
<keyword evidence="2" id="KW-1185">Reference proteome</keyword>
<gene>
    <name evidence="1" type="ORF">PR003_g32316</name>
</gene>
<comment type="caution">
    <text evidence="1">The sequence shown here is derived from an EMBL/GenBank/DDBJ whole genome shotgun (WGS) entry which is preliminary data.</text>
</comment>
<dbReference type="EMBL" id="QXFT01007654">
    <property type="protein sequence ID" value="KAE9265880.1"/>
    <property type="molecule type" value="Genomic_DNA"/>
</dbReference>
<evidence type="ECO:0008006" key="3">
    <source>
        <dbReference type="Google" id="ProtNLM"/>
    </source>
</evidence>
<proteinExistence type="predicted"/>
<accession>A0A6A4AY69</accession>
<protein>
    <recommendedName>
        <fullName evidence="3">Reverse transcriptase domain-containing protein</fullName>
    </recommendedName>
</protein>
<evidence type="ECO:0000313" key="1">
    <source>
        <dbReference type="EMBL" id="KAE9265880.1"/>
    </source>
</evidence>